<dbReference type="Pfam" id="PF00535">
    <property type="entry name" value="Glycos_transf_2"/>
    <property type="match status" value="1"/>
</dbReference>
<evidence type="ECO:0000256" key="1">
    <source>
        <dbReference type="ARBA" id="ARBA00004141"/>
    </source>
</evidence>
<evidence type="ECO:0000256" key="6">
    <source>
        <dbReference type="ARBA" id="ARBA00023136"/>
    </source>
</evidence>
<evidence type="ECO:0000256" key="5">
    <source>
        <dbReference type="ARBA" id="ARBA00022989"/>
    </source>
</evidence>
<dbReference type="GO" id="GO:0005886">
    <property type="term" value="C:plasma membrane"/>
    <property type="evidence" value="ECO:0007669"/>
    <property type="project" value="TreeGrafter"/>
</dbReference>
<dbReference type="SUPFAM" id="SSF53448">
    <property type="entry name" value="Nucleotide-diphospho-sugar transferases"/>
    <property type="match status" value="1"/>
</dbReference>
<evidence type="ECO:0000256" key="3">
    <source>
        <dbReference type="ARBA" id="ARBA00022679"/>
    </source>
</evidence>
<dbReference type="AlphaFoldDB" id="A0A9D2KRQ4"/>
<feature type="transmembrane region" description="Helical" evidence="7">
    <location>
        <begin position="277"/>
        <end position="302"/>
    </location>
</feature>
<evidence type="ECO:0000259" key="8">
    <source>
        <dbReference type="Pfam" id="PF00535"/>
    </source>
</evidence>
<comment type="subcellular location">
    <subcellularLocation>
        <location evidence="1">Membrane</location>
        <topology evidence="1">Multi-pass membrane protein</topology>
    </subcellularLocation>
</comment>
<evidence type="ECO:0000256" key="2">
    <source>
        <dbReference type="ARBA" id="ARBA00022676"/>
    </source>
</evidence>
<organism evidence="9 10">
    <name type="scientific">Candidatus Desulfovibrio intestinavium</name>
    <dbReference type="NCBI Taxonomy" id="2838534"/>
    <lineage>
        <taxon>Bacteria</taxon>
        <taxon>Pseudomonadati</taxon>
        <taxon>Thermodesulfobacteriota</taxon>
        <taxon>Desulfovibrionia</taxon>
        <taxon>Desulfovibrionales</taxon>
        <taxon>Desulfovibrionaceae</taxon>
        <taxon>Desulfovibrio</taxon>
    </lineage>
</organism>
<evidence type="ECO:0000313" key="10">
    <source>
        <dbReference type="Proteomes" id="UP000823821"/>
    </source>
</evidence>
<proteinExistence type="predicted"/>
<dbReference type="InterPro" id="IPR050256">
    <property type="entry name" value="Glycosyltransferase_2"/>
</dbReference>
<keyword evidence="3" id="KW-0808">Transferase</keyword>
<keyword evidence="6 7" id="KW-0472">Membrane</keyword>
<keyword evidence="5 7" id="KW-1133">Transmembrane helix</keyword>
<dbReference type="PANTHER" id="PTHR48090:SF1">
    <property type="entry name" value="PROPHAGE BACTOPRENOL GLUCOSYL TRANSFERASE HOMOLOG"/>
    <property type="match status" value="1"/>
</dbReference>
<gene>
    <name evidence="9" type="ORF">H9784_09675</name>
</gene>
<comment type="caution">
    <text evidence="9">The sequence shown here is derived from an EMBL/GenBank/DDBJ whole genome shotgun (WGS) entry which is preliminary data.</text>
</comment>
<accession>A0A9D2KRQ4</accession>
<name>A0A9D2KRQ4_9BACT</name>
<dbReference type="PANTHER" id="PTHR48090">
    <property type="entry name" value="UNDECAPRENYL-PHOSPHATE 4-DEOXY-4-FORMAMIDO-L-ARABINOSE TRANSFERASE-RELATED"/>
    <property type="match status" value="1"/>
</dbReference>
<dbReference type="GO" id="GO:0016757">
    <property type="term" value="F:glycosyltransferase activity"/>
    <property type="evidence" value="ECO:0007669"/>
    <property type="project" value="UniProtKB-KW"/>
</dbReference>
<feature type="domain" description="Glycosyltransferase 2-like" evidence="8">
    <location>
        <begin position="14"/>
        <end position="179"/>
    </location>
</feature>
<dbReference type="CDD" id="cd04187">
    <property type="entry name" value="DPM1_like_bac"/>
    <property type="match status" value="1"/>
</dbReference>
<protein>
    <submittedName>
        <fullName evidence="9">Glycosyltransferase family 2 protein</fullName>
    </submittedName>
</protein>
<sequence>MPHSTSPRPPLLVLVVPCFNEEEILPGTMTALAEVLASCASRGLVREDSYVLYVDDGSSDATWRLLESRHAHDPQCRAIRFAANAGHQNAVWAGMITARDWGADCIISLDADLQDDIGVIPEMLAQYAEGKEIVYGVRCDRSTDTRLKRGTAHLFYALMRRLKTPLIPDHADYRLVGRRVLEVLDAFPEQGLFLRGLFPSLGFSSGRVYYTRRERAAGKSKYPFWKMVCFAWKGITACSPTPLRLSAFMGLLCMCTALAYSAVSLLKYLEGETIPGWTSLIIVVLLLGSVQLFCLALLGEYVSKIFNEVKRRPRYLVEKTL</sequence>
<keyword evidence="4 7" id="KW-0812">Transmembrane</keyword>
<dbReference type="Proteomes" id="UP000823821">
    <property type="component" value="Unassembled WGS sequence"/>
</dbReference>
<reference evidence="9" key="1">
    <citation type="journal article" date="2021" name="PeerJ">
        <title>Extensive microbial diversity within the chicken gut microbiome revealed by metagenomics and culture.</title>
        <authorList>
            <person name="Gilroy R."/>
            <person name="Ravi A."/>
            <person name="Getino M."/>
            <person name="Pursley I."/>
            <person name="Horton D.L."/>
            <person name="Alikhan N.F."/>
            <person name="Baker D."/>
            <person name="Gharbi K."/>
            <person name="Hall N."/>
            <person name="Watson M."/>
            <person name="Adriaenssens E.M."/>
            <person name="Foster-Nyarko E."/>
            <person name="Jarju S."/>
            <person name="Secka A."/>
            <person name="Antonio M."/>
            <person name="Oren A."/>
            <person name="Chaudhuri R.R."/>
            <person name="La Ragione R."/>
            <person name="Hildebrand F."/>
            <person name="Pallen M.J."/>
        </authorList>
    </citation>
    <scope>NUCLEOTIDE SEQUENCE</scope>
    <source>
        <strain evidence="9">5032</strain>
    </source>
</reference>
<keyword evidence="2" id="KW-0328">Glycosyltransferase</keyword>
<dbReference type="InterPro" id="IPR001173">
    <property type="entry name" value="Glyco_trans_2-like"/>
</dbReference>
<dbReference type="Gene3D" id="3.90.550.10">
    <property type="entry name" value="Spore Coat Polysaccharide Biosynthesis Protein SpsA, Chain A"/>
    <property type="match status" value="1"/>
</dbReference>
<dbReference type="InterPro" id="IPR029044">
    <property type="entry name" value="Nucleotide-diphossugar_trans"/>
</dbReference>
<evidence type="ECO:0000256" key="4">
    <source>
        <dbReference type="ARBA" id="ARBA00022692"/>
    </source>
</evidence>
<dbReference type="EMBL" id="DWZD01000050">
    <property type="protein sequence ID" value="HJA79814.1"/>
    <property type="molecule type" value="Genomic_DNA"/>
</dbReference>
<reference evidence="9" key="2">
    <citation type="submission" date="2021-04" db="EMBL/GenBank/DDBJ databases">
        <authorList>
            <person name="Gilroy R."/>
        </authorList>
    </citation>
    <scope>NUCLEOTIDE SEQUENCE</scope>
    <source>
        <strain evidence="9">5032</strain>
    </source>
</reference>
<evidence type="ECO:0000256" key="7">
    <source>
        <dbReference type="SAM" id="Phobius"/>
    </source>
</evidence>
<evidence type="ECO:0000313" key="9">
    <source>
        <dbReference type="EMBL" id="HJA79814.1"/>
    </source>
</evidence>
<feature type="transmembrane region" description="Helical" evidence="7">
    <location>
        <begin position="245"/>
        <end position="265"/>
    </location>
</feature>